<evidence type="ECO:0000313" key="3">
    <source>
        <dbReference type="EMBL" id="KAF2574392.1"/>
    </source>
</evidence>
<dbReference type="Proteomes" id="UP000712281">
    <property type="component" value="Unassembled WGS sequence"/>
</dbReference>
<dbReference type="AlphaFoldDB" id="A0A8S9IYA8"/>
<evidence type="ECO:0000313" key="2">
    <source>
        <dbReference type="EMBL" id="KAF2535927.1"/>
    </source>
</evidence>
<gene>
    <name evidence="2" type="ORF">F2Q68_00021069</name>
    <name evidence="3" type="ORF">F2Q70_00003801</name>
</gene>
<sequence length="128" mass="13530">MEGLGSVRCSAVSLGITGRRLELPEIAASTSVPQIHANLVTVRRSTPQPCSSRRDKVVTADHVKRNQSPEKFARDLRSFADHRRALHAPPSKIVSASTRRCPPLASSAAVAVGDCSGKPSPPVTGQLG</sequence>
<dbReference type="EMBL" id="QGKW02002228">
    <property type="protein sequence ID" value="KAF2535927.1"/>
    <property type="molecule type" value="Genomic_DNA"/>
</dbReference>
<proteinExistence type="predicted"/>
<feature type="region of interest" description="Disordered" evidence="1">
    <location>
        <begin position="109"/>
        <end position="128"/>
    </location>
</feature>
<comment type="caution">
    <text evidence="3">The sequence shown here is derived from an EMBL/GenBank/DDBJ whole genome shotgun (WGS) entry which is preliminary data.</text>
</comment>
<dbReference type="EMBL" id="QGKY02001015">
    <property type="protein sequence ID" value="KAF2574392.1"/>
    <property type="molecule type" value="Genomic_DNA"/>
</dbReference>
<accession>A0A8S9IYA8</accession>
<organism evidence="3">
    <name type="scientific">Brassica cretica</name>
    <name type="common">Mustard</name>
    <dbReference type="NCBI Taxonomy" id="69181"/>
    <lineage>
        <taxon>Eukaryota</taxon>
        <taxon>Viridiplantae</taxon>
        <taxon>Streptophyta</taxon>
        <taxon>Embryophyta</taxon>
        <taxon>Tracheophyta</taxon>
        <taxon>Spermatophyta</taxon>
        <taxon>Magnoliopsida</taxon>
        <taxon>eudicotyledons</taxon>
        <taxon>Gunneridae</taxon>
        <taxon>Pentapetalae</taxon>
        <taxon>rosids</taxon>
        <taxon>malvids</taxon>
        <taxon>Brassicales</taxon>
        <taxon>Brassicaceae</taxon>
        <taxon>Brassiceae</taxon>
        <taxon>Brassica</taxon>
    </lineage>
</organism>
<name>A0A8S9IYA8_BRACR</name>
<evidence type="ECO:0000256" key="1">
    <source>
        <dbReference type="SAM" id="MobiDB-lite"/>
    </source>
</evidence>
<reference evidence="3" key="1">
    <citation type="submission" date="2019-12" db="EMBL/GenBank/DDBJ databases">
        <title>Genome sequencing and annotation of Brassica cretica.</title>
        <authorList>
            <person name="Studholme D.J."/>
            <person name="Sarris P.F."/>
        </authorList>
    </citation>
    <scope>NUCLEOTIDE SEQUENCE</scope>
    <source>
        <strain evidence="2">PFS-001/15</strain>
        <strain evidence="3">PFS-102/07</strain>
        <tissue evidence="3">Leaf</tissue>
    </source>
</reference>
<protein>
    <submittedName>
        <fullName evidence="3">Uncharacterized protein</fullName>
    </submittedName>
</protein>